<dbReference type="Proteomes" id="UP000735302">
    <property type="component" value="Unassembled WGS sequence"/>
</dbReference>
<organism evidence="1 2">
    <name type="scientific">Plakobranchus ocellatus</name>
    <dbReference type="NCBI Taxonomy" id="259542"/>
    <lineage>
        <taxon>Eukaryota</taxon>
        <taxon>Metazoa</taxon>
        <taxon>Spiralia</taxon>
        <taxon>Lophotrochozoa</taxon>
        <taxon>Mollusca</taxon>
        <taxon>Gastropoda</taxon>
        <taxon>Heterobranchia</taxon>
        <taxon>Euthyneura</taxon>
        <taxon>Panpulmonata</taxon>
        <taxon>Sacoglossa</taxon>
        <taxon>Placobranchoidea</taxon>
        <taxon>Plakobranchidae</taxon>
        <taxon>Plakobranchus</taxon>
    </lineage>
</organism>
<gene>
    <name evidence="1" type="ORF">PoB_003365100</name>
</gene>
<name>A0AAV4AFQ9_9GAST</name>
<comment type="caution">
    <text evidence="1">The sequence shown here is derived from an EMBL/GenBank/DDBJ whole genome shotgun (WGS) entry which is preliminary data.</text>
</comment>
<proteinExistence type="predicted"/>
<dbReference type="AlphaFoldDB" id="A0AAV4AFQ9"/>
<reference evidence="1 2" key="1">
    <citation type="journal article" date="2021" name="Elife">
        <title>Chloroplast acquisition without the gene transfer in kleptoplastic sea slugs, Plakobranchus ocellatus.</title>
        <authorList>
            <person name="Maeda T."/>
            <person name="Takahashi S."/>
            <person name="Yoshida T."/>
            <person name="Shimamura S."/>
            <person name="Takaki Y."/>
            <person name="Nagai Y."/>
            <person name="Toyoda A."/>
            <person name="Suzuki Y."/>
            <person name="Arimoto A."/>
            <person name="Ishii H."/>
            <person name="Satoh N."/>
            <person name="Nishiyama T."/>
            <person name="Hasebe M."/>
            <person name="Maruyama T."/>
            <person name="Minagawa J."/>
            <person name="Obokata J."/>
            <person name="Shigenobu S."/>
        </authorList>
    </citation>
    <scope>NUCLEOTIDE SEQUENCE [LARGE SCALE GENOMIC DNA]</scope>
</reference>
<keyword evidence="2" id="KW-1185">Reference proteome</keyword>
<accession>A0AAV4AFQ9</accession>
<dbReference type="EMBL" id="BLXT01003842">
    <property type="protein sequence ID" value="GFO07146.1"/>
    <property type="molecule type" value="Genomic_DNA"/>
</dbReference>
<evidence type="ECO:0000313" key="2">
    <source>
        <dbReference type="Proteomes" id="UP000735302"/>
    </source>
</evidence>
<protein>
    <submittedName>
        <fullName evidence="1">Transposase</fullName>
    </submittedName>
</protein>
<evidence type="ECO:0000313" key="1">
    <source>
        <dbReference type="EMBL" id="GFO07146.1"/>
    </source>
</evidence>
<sequence>MSGSASVIKKYTSIFTSQTRLTSLGEMMKAMIHSIRFALCLTMSGTCARLSIKKYTSIFTSQTRLTSLGKMMKAMIHSIRFALCLTMSGTCARLSIKKIHQYFHLADSAHQPGRNDEGYDPLYKVCPLLDHVRHICSPVYKPKQNMSVEGEFYSSSTSKTNPYHGDSRSGAWLKQSLVTC</sequence>